<proteinExistence type="predicted"/>
<comment type="caution">
    <text evidence="1">The sequence shown here is derived from an EMBL/GenBank/DDBJ whole genome shotgun (WGS) entry which is preliminary data.</text>
</comment>
<dbReference type="InterPro" id="IPR036052">
    <property type="entry name" value="TrpB-like_PALP_sf"/>
</dbReference>
<keyword evidence="2" id="KW-1185">Reference proteome</keyword>
<organism evidence="1 2">
    <name type="scientific">Hwanghaeella grinnelliae</name>
    <dbReference type="NCBI Taxonomy" id="2500179"/>
    <lineage>
        <taxon>Bacteria</taxon>
        <taxon>Pseudomonadati</taxon>
        <taxon>Pseudomonadota</taxon>
        <taxon>Alphaproteobacteria</taxon>
        <taxon>Rhodospirillales</taxon>
        <taxon>Rhodospirillaceae</taxon>
        <taxon>Hwanghaeella</taxon>
    </lineage>
</organism>
<evidence type="ECO:0000313" key="2">
    <source>
        <dbReference type="Proteomes" id="UP000287447"/>
    </source>
</evidence>
<dbReference type="OrthoDB" id="9767775at2"/>
<evidence type="ECO:0000313" key="1">
    <source>
        <dbReference type="EMBL" id="RVU36202.1"/>
    </source>
</evidence>
<sequence>MSFGLEADVVDPAVYDKNLQLLRSAGVTLPKISELADPMRFLGHHASAEAWIDPDAPDPANLFRVHWHNSADRRGLAAVPEHLVLDPALTGVDATIVVALGNRFPMIRAHKVLAAYGCLVPRLLSGKFDASHHRAIWPSTGNYCRGGIAISRILGCRGVAVLPEGMSSERFRWLEHWVTDDSDIVRTPGTESNVKEIFDACHDLSRDPSNIIFNQFSELGNYIIHRAVTGPALERIFNHLNSNGTLRPRAFVAASGSSGTLAAGDHLKHVLGTQVGVVEALECPTLLYNGYGEHNIQGIGDKHVPLIHNVMNTDFVIGVSDAASDNLNLLFNTTVGRSFLGQRTGLGQEKVTGLGDLGLSSIANVLGAIKYAKYNGLGSSDVVLTVATDGAEMYETELSHAAERTPGRQFDALGAAETFGRWLLGTDADHVMELDHRSRERVFNLGYYTWVEQQGVALSDFDARRDQSFWDGLMDLVEVWDTMIARFNAA</sequence>
<dbReference type="Gene3D" id="3.40.50.1100">
    <property type="match status" value="1"/>
</dbReference>
<dbReference type="RefSeq" id="WP_127765678.1">
    <property type="nucleotide sequence ID" value="NZ_SADE01000002.1"/>
</dbReference>
<dbReference type="EMBL" id="SADE01000002">
    <property type="protein sequence ID" value="RVU36202.1"/>
    <property type="molecule type" value="Genomic_DNA"/>
</dbReference>
<reference evidence="2" key="1">
    <citation type="submission" date="2019-01" db="EMBL/GenBank/DDBJ databases">
        <title>Gri0909 isolated from a small marine red alga.</title>
        <authorList>
            <person name="Kim J."/>
            <person name="Jeong S.E."/>
            <person name="Jeon C.O."/>
        </authorList>
    </citation>
    <scope>NUCLEOTIDE SEQUENCE [LARGE SCALE GENOMIC DNA]</scope>
    <source>
        <strain evidence="2">Gri0909</strain>
    </source>
</reference>
<dbReference type="SUPFAM" id="SSF53686">
    <property type="entry name" value="Tryptophan synthase beta subunit-like PLP-dependent enzymes"/>
    <property type="match status" value="1"/>
</dbReference>
<dbReference type="AlphaFoldDB" id="A0A437QNU8"/>
<accession>A0A437QNU8</accession>
<dbReference type="PANTHER" id="PTHR10314">
    <property type="entry name" value="CYSTATHIONINE BETA-SYNTHASE"/>
    <property type="match status" value="1"/>
</dbReference>
<dbReference type="Proteomes" id="UP000287447">
    <property type="component" value="Unassembled WGS sequence"/>
</dbReference>
<dbReference type="InterPro" id="IPR050214">
    <property type="entry name" value="Cys_Synth/Cystath_Beta-Synth"/>
</dbReference>
<gene>
    <name evidence="1" type="ORF">EOI86_13340</name>
</gene>
<protein>
    <submittedName>
        <fullName evidence="1">Pyridoxal-phosphate dependent enzyme</fullName>
    </submittedName>
</protein>
<name>A0A437QNU8_9PROT</name>